<evidence type="ECO:0000259" key="8">
    <source>
        <dbReference type="Pfam" id="PF00892"/>
    </source>
</evidence>
<feature type="transmembrane region" description="Helical" evidence="7">
    <location>
        <begin position="238"/>
        <end position="255"/>
    </location>
</feature>
<dbReference type="InterPro" id="IPR000620">
    <property type="entry name" value="EamA_dom"/>
</dbReference>
<name>A0ABW0I089_9BACL</name>
<proteinExistence type="inferred from homology"/>
<dbReference type="PANTHER" id="PTHR32322:SF18">
    <property type="entry name" value="S-ADENOSYLMETHIONINE_S-ADENOSYLHOMOCYSTEINE TRANSPORTER"/>
    <property type="match status" value="1"/>
</dbReference>
<evidence type="ECO:0000313" key="9">
    <source>
        <dbReference type="EMBL" id="MFC5405963.1"/>
    </source>
</evidence>
<feature type="transmembrane region" description="Helical" evidence="7">
    <location>
        <begin position="119"/>
        <end position="138"/>
    </location>
</feature>
<protein>
    <submittedName>
        <fullName evidence="9">DMT family transporter</fullName>
    </submittedName>
</protein>
<dbReference type="RefSeq" id="WP_378137719.1">
    <property type="nucleotide sequence ID" value="NZ_JBHSMI010000052.1"/>
</dbReference>
<evidence type="ECO:0000256" key="3">
    <source>
        <dbReference type="ARBA" id="ARBA00022475"/>
    </source>
</evidence>
<dbReference type="PANTHER" id="PTHR32322">
    <property type="entry name" value="INNER MEMBRANE TRANSPORTER"/>
    <property type="match status" value="1"/>
</dbReference>
<dbReference type="EMBL" id="JBHSMI010000052">
    <property type="protein sequence ID" value="MFC5405963.1"/>
    <property type="molecule type" value="Genomic_DNA"/>
</dbReference>
<feature type="domain" description="EamA" evidence="8">
    <location>
        <begin position="9"/>
        <end position="134"/>
    </location>
</feature>
<feature type="domain" description="EamA" evidence="8">
    <location>
        <begin position="145"/>
        <end position="278"/>
    </location>
</feature>
<comment type="subcellular location">
    <subcellularLocation>
        <location evidence="1">Cell membrane</location>
        <topology evidence="1">Multi-pass membrane protein</topology>
    </subcellularLocation>
</comment>
<dbReference type="SUPFAM" id="SSF103481">
    <property type="entry name" value="Multidrug resistance efflux transporter EmrE"/>
    <property type="match status" value="2"/>
</dbReference>
<evidence type="ECO:0000256" key="5">
    <source>
        <dbReference type="ARBA" id="ARBA00022989"/>
    </source>
</evidence>
<sequence>MNNYKYAGLVILTTLLMGLSFPVGKIAMEYAPPFFLMGIRFVIAGGILAAVVGNKGRPRKAYDWMRANLIGFFQSAGVMGCAYYSMNWVSSGESSILTSLSPLFVIMLSSMLHRIRYRISQWAGVAIGFVGILTAFGFRVDFEPGTWIGLGGAFSFAVATLMTKKWGGDFGTKALAGYQMLFGGILLLVLGLATEQPRFEVATASIIALLWLVFLSSIATFLLWYYLLSYGDAAKTSAFLFLMPLFGLLTSWLLLDERVHAAVYVGGALVCIGIYLVNREPAAGGKSMRNMLQWRETKKMIG</sequence>
<dbReference type="InterPro" id="IPR050638">
    <property type="entry name" value="AA-Vitamin_Transporters"/>
</dbReference>
<evidence type="ECO:0000313" key="10">
    <source>
        <dbReference type="Proteomes" id="UP001596113"/>
    </source>
</evidence>
<evidence type="ECO:0000256" key="6">
    <source>
        <dbReference type="ARBA" id="ARBA00023136"/>
    </source>
</evidence>
<keyword evidence="10" id="KW-1185">Reference proteome</keyword>
<keyword evidence="4 7" id="KW-0812">Transmembrane</keyword>
<feature type="transmembrane region" description="Helical" evidence="7">
    <location>
        <begin position="7"/>
        <end position="28"/>
    </location>
</feature>
<evidence type="ECO:0000256" key="1">
    <source>
        <dbReference type="ARBA" id="ARBA00004651"/>
    </source>
</evidence>
<keyword evidence="3" id="KW-1003">Cell membrane</keyword>
<feature type="transmembrane region" description="Helical" evidence="7">
    <location>
        <begin position="65"/>
        <end position="86"/>
    </location>
</feature>
<keyword evidence="6 7" id="KW-0472">Membrane</keyword>
<gene>
    <name evidence="9" type="ORF">ACFPOF_24745</name>
</gene>
<accession>A0ABW0I089</accession>
<feature type="transmembrane region" description="Helical" evidence="7">
    <location>
        <begin position="175"/>
        <end position="194"/>
    </location>
</feature>
<feature type="transmembrane region" description="Helical" evidence="7">
    <location>
        <begin position="206"/>
        <end position="226"/>
    </location>
</feature>
<comment type="caution">
    <text evidence="9">The sequence shown here is derived from an EMBL/GenBank/DDBJ whole genome shotgun (WGS) entry which is preliminary data.</text>
</comment>
<feature type="transmembrane region" description="Helical" evidence="7">
    <location>
        <begin position="144"/>
        <end position="163"/>
    </location>
</feature>
<evidence type="ECO:0000256" key="7">
    <source>
        <dbReference type="SAM" id="Phobius"/>
    </source>
</evidence>
<organism evidence="9 10">
    <name type="scientific">Cohnella soli</name>
    <dbReference type="NCBI Taxonomy" id="425005"/>
    <lineage>
        <taxon>Bacteria</taxon>
        <taxon>Bacillati</taxon>
        <taxon>Bacillota</taxon>
        <taxon>Bacilli</taxon>
        <taxon>Bacillales</taxon>
        <taxon>Paenibacillaceae</taxon>
        <taxon>Cohnella</taxon>
    </lineage>
</organism>
<evidence type="ECO:0000256" key="4">
    <source>
        <dbReference type="ARBA" id="ARBA00022692"/>
    </source>
</evidence>
<dbReference type="Pfam" id="PF00892">
    <property type="entry name" value="EamA"/>
    <property type="match status" value="2"/>
</dbReference>
<feature type="transmembrane region" description="Helical" evidence="7">
    <location>
        <begin position="261"/>
        <end position="278"/>
    </location>
</feature>
<dbReference type="InterPro" id="IPR037185">
    <property type="entry name" value="EmrE-like"/>
</dbReference>
<feature type="transmembrane region" description="Helical" evidence="7">
    <location>
        <begin position="34"/>
        <end position="53"/>
    </location>
</feature>
<comment type="similarity">
    <text evidence="2">Belongs to the EamA transporter family.</text>
</comment>
<keyword evidence="5 7" id="KW-1133">Transmembrane helix</keyword>
<evidence type="ECO:0000256" key="2">
    <source>
        <dbReference type="ARBA" id="ARBA00007362"/>
    </source>
</evidence>
<feature type="transmembrane region" description="Helical" evidence="7">
    <location>
        <begin position="92"/>
        <end position="112"/>
    </location>
</feature>
<dbReference type="Proteomes" id="UP001596113">
    <property type="component" value="Unassembled WGS sequence"/>
</dbReference>
<reference evidence="10" key="1">
    <citation type="journal article" date="2019" name="Int. J. Syst. Evol. Microbiol.">
        <title>The Global Catalogue of Microorganisms (GCM) 10K type strain sequencing project: providing services to taxonomists for standard genome sequencing and annotation.</title>
        <authorList>
            <consortium name="The Broad Institute Genomics Platform"/>
            <consortium name="The Broad Institute Genome Sequencing Center for Infectious Disease"/>
            <person name="Wu L."/>
            <person name="Ma J."/>
        </authorList>
    </citation>
    <scope>NUCLEOTIDE SEQUENCE [LARGE SCALE GENOMIC DNA]</scope>
    <source>
        <strain evidence="10">CGMCC 1.18575</strain>
    </source>
</reference>